<dbReference type="InterPro" id="IPR024750">
    <property type="entry name" value="Ca_ATPase_N_dom"/>
</dbReference>
<dbReference type="Pfam" id="PF00690">
    <property type="entry name" value="Cation_ATPase_N"/>
    <property type="match status" value="1"/>
</dbReference>
<evidence type="ECO:0000259" key="1">
    <source>
        <dbReference type="Pfam" id="PF00690"/>
    </source>
</evidence>
<evidence type="ECO:0008006" key="5">
    <source>
        <dbReference type="Google" id="ProtNLM"/>
    </source>
</evidence>
<gene>
    <name evidence="3" type="ORF">QN277_027967</name>
</gene>
<evidence type="ECO:0000259" key="2">
    <source>
        <dbReference type="Pfam" id="PF12515"/>
    </source>
</evidence>
<name>A0AAE1MCN3_9FABA</name>
<dbReference type="GO" id="GO:0005516">
    <property type="term" value="F:calmodulin binding"/>
    <property type="evidence" value="ECO:0007669"/>
    <property type="project" value="InterPro"/>
</dbReference>
<proteinExistence type="predicted"/>
<comment type="caution">
    <text evidence="3">The sequence shown here is derived from an EMBL/GenBank/DDBJ whole genome shotgun (WGS) entry which is preliminary data.</text>
</comment>
<feature type="domain" description="Calcium-transporting P-type ATPase N-terminal autoinhibitory" evidence="2">
    <location>
        <begin position="7"/>
        <end position="51"/>
    </location>
</feature>
<evidence type="ECO:0000313" key="3">
    <source>
        <dbReference type="EMBL" id="KAK4262402.1"/>
    </source>
</evidence>
<keyword evidence="4" id="KW-1185">Reference proteome</keyword>
<dbReference type="FunFam" id="1.20.5.170:FF:000026">
    <property type="entry name" value="Calcium-transporting ATPase"/>
    <property type="match status" value="1"/>
</dbReference>
<dbReference type="EMBL" id="JAWXYG010000009">
    <property type="protein sequence ID" value="KAK4262402.1"/>
    <property type="molecule type" value="Genomic_DNA"/>
</dbReference>
<dbReference type="Gene3D" id="1.20.5.170">
    <property type="match status" value="1"/>
</dbReference>
<accession>A0AAE1MCN3</accession>
<dbReference type="AlphaFoldDB" id="A0AAE1MCN3"/>
<sequence>MEKFFIDERFTRVRSKNSSREALEKWRNLCGIVKNPKRRFRFTANLSKRDEADAMRRTNQEKLRVAYLVSIAAIQLTQEVSQGDYVVPEDVKAEGFQICAKELGSIVEGHDIKKLQHHGGVNGLAGKLSASITDWLSNDTNLLNKRKKIYGINKFTESEARSFWVFVWEAVRKYRRR</sequence>
<reference evidence="3" key="1">
    <citation type="submission" date="2023-10" db="EMBL/GenBank/DDBJ databases">
        <title>Chromosome-level genome of the transformable northern wattle, Acacia crassicarpa.</title>
        <authorList>
            <person name="Massaro I."/>
            <person name="Sinha N.R."/>
            <person name="Poethig S."/>
            <person name="Leichty A.R."/>
        </authorList>
    </citation>
    <scope>NUCLEOTIDE SEQUENCE</scope>
    <source>
        <strain evidence="3">Acra3RX</strain>
        <tissue evidence="3">Leaf</tissue>
    </source>
</reference>
<protein>
    <recommendedName>
        <fullName evidence="5">Calcium-transporting P-type ATPase N-terminal autoinhibitory domain-containing protein</fullName>
    </recommendedName>
</protein>
<organism evidence="3 4">
    <name type="scientific">Acacia crassicarpa</name>
    <name type="common">northern wattle</name>
    <dbReference type="NCBI Taxonomy" id="499986"/>
    <lineage>
        <taxon>Eukaryota</taxon>
        <taxon>Viridiplantae</taxon>
        <taxon>Streptophyta</taxon>
        <taxon>Embryophyta</taxon>
        <taxon>Tracheophyta</taxon>
        <taxon>Spermatophyta</taxon>
        <taxon>Magnoliopsida</taxon>
        <taxon>eudicotyledons</taxon>
        <taxon>Gunneridae</taxon>
        <taxon>Pentapetalae</taxon>
        <taxon>rosids</taxon>
        <taxon>fabids</taxon>
        <taxon>Fabales</taxon>
        <taxon>Fabaceae</taxon>
        <taxon>Caesalpinioideae</taxon>
        <taxon>mimosoid clade</taxon>
        <taxon>Acacieae</taxon>
        <taxon>Acacia</taxon>
    </lineage>
</organism>
<evidence type="ECO:0000313" key="4">
    <source>
        <dbReference type="Proteomes" id="UP001293593"/>
    </source>
</evidence>
<dbReference type="Pfam" id="PF12515">
    <property type="entry name" value="CaATP_NAI"/>
    <property type="match status" value="1"/>
</dbReference>
<feature type="domain" description="Cation-transporting P-type ATPase N-terminal" evidence="1">
    <location>
        <begin position="117"/>
        <end position="172"/>
    </location>
</feature>
<dbReference type="Proteomes" id="UP001293593">
    <property type="component" value="Unassembled WGS sequence"/>
</dbReference>
<dbReference type="InterPro" id="IPR004014">
    <property type="entry name" value="ATPase_P-typ_cation-transptr_N"/>
</dbReference>